<sequence>MPVRRPRIESPIPTPPTTSPAPPDSRSTVLSSSSPTSDGRPRKKSKLFTKDLVTRTGRSRVRRNKTTPRQKALQLARSIRRSVDLYVNIPQAVNTGRAYDSLEQYKKMSPTDEKYDKKEKETAEGIVAHSGRDLNHLLKVYRLVNQNADAGRNDDTGKLKDHAHKYVLKTGQIDPPLDNKSKLGRGTSHPQLMREIIPMSVLHKYGQNENFEDMVKAKKFKLKHNNATAFLYDKELWDPKNPDIGLLKGHFPIMVLRQILFGPKAATSTVGSRTIGTRKNNAEISGVNKITPEMIAYACARFFICKLEQYSEFDEDFSFKSFYNWILKFFEEADEDWVQDTLTYWNDKTFGPVDDLVDIEDEDDEDDETSFTNILTLQRE</sequence>
<name>A0A9Q5N7X8_SANBA</name>
<proteinExistence type="predicted"/>
<gene>
    <name evidence="2" type="ORF">A7U60_g2628</name>
</gene>
<evidence type="ECO:0000256" key="1">
    <source>
        <dbReference type="SAM" id="MobiDB-lite"/>
    </source>
</evidence>
<dbReference type="OrthoDB" id="3220614at2759"/>
<dbReference type="Proteomes" id="UP000757232">
    <property type="component" value="Unassembled WGS sequence"/>
</dbReference>
<feature type="compositionally biased region" description="Low complexity" evidence="1">
    <location>
        <begin position="24"/>
        <end position="38"/>
    </location>
</feature>
<feature type="compositionally biased region" description="Pro residues" evidence="1">
    <location>
        <begin position="12"/>
        <end position="23"/>
    </location>
</feature>
<organism evidence="2 3">
    <name type="scientific">Sanghuangporus baumii</name>
    <name type="common">Phellinus baumii</name>
    <dbReference type="NCBI Taxonomy" id="108892"/>
    <lineage>
        <taxon>Eukaryota</taxon>
        <taxon>Fungi</taxon>
        <taxon>Dikarya</taxon>
        <taxon>Basidiomycota</taxon>
        <taxon>Agaricomycotina</taxon>
        <taxon>Agaricomycetes</taxon>
        <taxon>Hymenochaetales</taxon>
        <taxon>Hymenochaetaceae</taxon>
        <taxon>Sanghuangporus</taxon>
    </lineage>
</organism>
<dbReference type="Pfam" id="PF20414">
    <property type="entry name" value="DUF6698"/>
    <property type="match status" value="1"/>
</dbReference>
<evidence type="ECO:0000313" key="3">
    <source>
        <dbReference type="Proteomes" id="UP000757232"/>
    </source>
</evidence>
<dbReference type="InterPro" id="IPR046521">
    <property type="entry name" value="DUF6698"/>
</dbReference>
<feature type="region of interest" description="Disordered" evidence="1">
    <location>
        <begin position="1"/>
        <end position="46"/>
    </location>
</feature>
<evidence type="ECO:0000313" key="2">
    <source>
        <dbReference type="EMBL" id="OCB90167.1"/>
    </source>
</evidence>
<protein>
    <submittedName>
        <fullName evidence="2">Uncharacterized protein</fullName>
    </submittedName>
</protein>
<accession>A0A9Q5N7X8</accession>
<dbReference type="AlphaFoldDB" id="A0A9Q5N7X8"/>
<comment type="caution">
    <text evidence="2">The sequence shown here is derived from an EMBL/GenBank/DDBJ whole genome shotgun (WGS) entry which is preliminary data.</text>
</comment>
<keyword evidence="3" id="KW-1185">Reference proteome</keyword>
<reference evidence="2" key="1">
    <citation type="submission" date="2016-06" db="EMBL/GenBank/DDBJ databases">
        <title>Draft Genome sequence of the fungus Inonotus baumii.</title>
        <authorList>
            <person name="Zhu H."/>
            <person name="Lin W."/>
        </authorList>
    </citation>
    <scope>NUCLEOTIDE SEQUENCE</scope>
    <source>
        <strain evidence="2">821</strain>
    </source>
</reference>
<dbReference type="EMBL" id="LNZH02000140">
    <property type="protein sequence ID" value="OCB90167.1"/>
    <property type="molecule type" value="Genomic_DNA"/>
</dbReference>